<dbReference type="AlphaFoldDB" id="A0A212T410"/>
<dbReference type="PANTHER" id="PTHR23028:SF53">
    <property type="entry name" value="ACYL_TRANSF_3 DOMAIN-CONTAINING PROTEIN"/>
    <property type="match status" value="1"/>
</dbReference>
<feature type="transmembrane region" description="Helical" evidence="9">
    <location>
        <begin position="406"/>
        <end position="427"/>
    </location>
</feature>
<dbReference type="GO" id="GO:0016787">
    <property type="term" value="F:hydrolase activity"/>
    <property type="evidence" value="ECO:0007669"/>
    <property type="project" value="UniProtKB-KW"/>
</dbReference>
<feature type="region of interest" description="Disordered" evidence="8">
    <location>
        <begin position="449"/>
        <end position="536"/>
    </location>
</feature>
<evidence type="ECO:0000256" key="9">
    <source>
        <dbReference type="SAM" id="Phobius"/>
    </source>
</evidence>
<feature type="compositionally biased region" description="Low complexity" evidence="8">
    <location>
        <begin position="507"/>
        <end position="527"/>
    </location>
</feature>
<dbReference type="Gene3D" id="3.40.50.1110">
    <property type="entry name" value="SGNH hydrolase"/>
    <property type="match status" value="1"/>
</dbReference>
<keyword evidence="6 9" id="KW-0472">Membrane</keyword>
<proteinExistence type="predicted"/>
<feature type="compositionally biased region" description="Gly residues" evidence="8">
    <location>
        <begin position="479"/>
        <end position="506"/>
    </location>
</feature>
<dbReference type="PANTHER" id="PTHR23028">
    <property type="entry name" value="ACETYLTRANSFERASE"/>
    <property type="match status" value="1"/>
</dbReference>
<feature type="transmembrane region" description="Helical" evidence="9">
    <location>
        <begin position="229"/>
        <end position="246"/>
    </location>
</feature>
<dbReference type="EMBL" id="FYEZ01000001">
    <property type="protein sequence ID" value="SNC60514.1"/>
    <property type="molecule type" value="Genomic_DNA"/>
</dbReference>
<evidence type="ECO:0000313" key="11">
    <source>
        <dbReference type="EMBL" id="SNC60514.1"/>
    </source>
</evidence>
<keyword evidence="11" id="KW-0378">Hydrolase</keyword>
<feature type="transmembrane region" description="Helical" evidence="9">
    <location>
        <begin position="58"/>
        <end position="79"/>
    </location>
</feature>
<dbReference type="SUPFAM" id="SSF52266">
    <property type="entry name" value="SGNH hydrolase"/>
    <property type="match status" value="1"/>
</dbReference>
<dbReference type="GO" id="GO:0016747">
    <property type="term" value="F:acyltransferase activity, transferring groups other than amino-acyl groups"/>
    <property type="evidence" value="ECO:0007669"/>
    <property type="project" value="InterPro"/>
</dbReference>
<evidence type="ECO:0000256" key="7">
    <source>
        <dbReference type="ARBA" id="ARBA00023315"/>
    </source>
</evidence>
<organism evidence="11 12">
    <name type="scientific">Kytococcus aerolatus</name>
    <dbReference type="NCBI Taxonomy" id="592308"/>
    <lineage>
        <taxon>Bacteria</taxon>
        <taxon>Bacillati</taxon>
        <taxon>Actinomycetota</taxon>
        <taxon>Actinomycetes</taxon>
        <taxon>Micrococcales</taxon>
        <taxon>Kytococcaceae</taxon>
        <taxon>Kytococcus</taxon>
    </lineage>
</organism>
<feature type="region of interest" description="Disordered" evidence="8">
    <location>
        <begin position="1"/>
        <end position="23"/>
    </location>
</feature>
<dbReference type="OrthoDB" id="3404679at2"/>
<gene>
    <name evidence="11" type="ORF">SAMN05445756_0295</name>
</gene>
<sequence length="698" mass="74487">MSRRTRVSREGHPDTTPVAGFGSGSADSGRIRGLDGLRALAVVLVLVFHFAPSHLPGGFIGVDVFFVISGFLITTLLLREVRRNGYMNMTTFWLRRIRRLLPALVVLLVVCTALVLVVDLWRGGDLRVGLGRQILGGLTFTTNWVEILHGTSYFDQNQPVLYKTLWSLSVEEQFYLFWPIMLALILVTCRRWRTRGVAVAVLGVLSALWMGVLYFRADDVTRPYYGTDSHLFGLMLGVLVSFWWMSRNSWLRSERWNVLRLPVALGGLVLLVLLSAVMPADRAVTYLGGLFLASLVSAALVAAVIPGHTALHRVLELPAVEWVGERSYGIYLWHWPLLLLAQAALPAQAEGSVGFWLLRALVLVVTLVAVELSYQHVEKPIRKLGVRQWAQGLLQRGRRERTVGPVRLAAGAGLVGALMGTAAVATAPEKTEVQQSIEANEQMLAEQDLPTVPATPSAEPTSGGSSSGATGEAPSGAPSGSGGKGSAEGRGKTSGTGSSGSAGAGPSGSSSSSAGQSPSGSSSAPSRESAKGGDWSVPAGDQLSVFGDSLVVTSAHGVQGTFPGVLIDARSNRQWIDGRAVVKAHVDAGSVRDSVVLSFGTNAGIPDRQVVRDTIEMLGPDRQVVLVNLYGKSSWIGDANNALQQIADEYPNVEVADWHGAIKSRPDLLQSDGVHPGIEGGKLYAETVRQTFEGRAGG</sequence>
<feature type="compositionally biased region" description="Low complexity" evidence="8">
    <location>
        <begin position="455"/>
        <end position="478"/>
    </location>
</feature>
<dbReference type="Proteomes" id="UP000198122">
    <property type="component" value="Unassembled WGS sequence"/>
</dbReference>
<comment type="subcellular location">
    <subcellularLocation>
        <location evidence="1">Cell membrane</location>
        <topology evidence="1">Multi-pass membrane protein</topology>
    </subcellularLocation>
</comment>
<evidence type="ECO:0000256" key="5">
    <source>
        <dbReference type="ARBA" id="ARBA00022989"/>
    </source>
</evidence>
<keyword evidence="5 9" id="KW-1133">Transmembrane helix</keyword>
<evidence type="ECO:0000256" key="1">
    <source>
        <dbReference type="ARBA" id="ARBA00004651"/>
    </source>
</evidence>
<name>A0A212T410_9MICO</name>
<evidence type="ECO:0000259" key="10">
    <source>
        <dbReference type="Pfam" id="PF01757"/>
    </source>
</evidence>
<feature type="transmembrane region" description="Helical" evidence="9">
    <location>
        <begin position="196"/>
        <end position="217"/>
    </location>
</feature>
<feature type="domain" description="Acyltransferase 3" evidence="10">
    <location>
        <begin position="32"/>
        <end position="369"/>
    </location>
</feature>
<keyword evidence="4 9" id="KW-0812">Transmembrane</keyword>
<keyword evidence="3 11" id="KW-0808">Transferase</keyword>
<evidence type="ECO:0000256" key="8">
    <source>
        <dbReference type="SAM" id="MobiDB-lite"/>
    </source>
</evidence>
<dbReference type="RefSeq" id="WP_159461813.1">
    <property type="nucleotide sequence ID" value="NZ_FYEZ01000001.1"/>
</dbReference>
<feature type="transmembrane region" description="Helical" evidence="9">
    <location>
        <begin position="100"/>
        <end position="121"/>
    </location>
</feature>
<keyword evidence="12" id="KW-1185">Reference proteome</keyword>
<keyword evidence="7 11" id="KW-0012">Acyltransferase</keyword>
<feature type="transmembrane region" description="Helical" evidence="9">
    <location>
        <begin position="173"/>
        <end position="189"/>
    </location>
</feature>
<evidence type="ECO:0000256" key="6">
    <source>
        <dbReference type="ARBA" id="ARBA00023136"/>
    </source>
</evidence>
<dbReference type="InterPro" id="IPR002656">
    <property type="entry name" value="Acyl_transf_3_dom"/>
</dbReference>
<evidence type="ECO:0000313" key="12">
    <source>
        <dbReference type="Proteomes" id="UP000198122"/>
    </source>
</evidence>
<feature type="transmembrane region" description="Helical" evidence="9">
    <location>
        <begin position="258"/>
        <end position="278"/>
    </location>
</feature>
<dbReference type="GO" id="GO:0005886">
    <property type="term" value="C:plasma membrane"/>
    <property type="evidence" value="ECO:0007669"/>
    <property type="project" value="UniProtKB-SubCell"/>
</dbReference>
<keyword evidence="2" id="KW-1003">Cell membrane</keyword>
<accession>A0A212T410</accession>
<evidence type="ECO:0000256" key="2">
    <source>
        <dbReference type="ARBA" id="ARBA00022475"/>
    </source>
</evidence>
<dbReference type="InterPro" id="IPR036514">
    <property type="entry name" value="SGNH_hydro_sf"/>
</dbReference>
<protein>
    <submittedName>
        <fullName evidence="11">Peptidoglycan/LPS O-acetylase OafA/YrhL, contains acyltransferase and SGNH-hydrolase domains</fullName>
    </submittedName>
</protein>
<reference evidence="11 12" key="1">
    <citation type="submission" date="2017-06" db="EMBL/GenBank/DDBJ databases">
        <authorList>
            <person name="Kim H.J."/>
            <person name="Triplett B.A."/>
        </authorList>
    </citation>
    <scope>NUCLEOTIDE SEQUENCE [LARGE SCALE GENOMIC DNA]</scope>
    <source>
        <strain evidence="11 12">DSM 22179</strain>
    </source>
</reference>
<dbReference type="GO" id="GO:0009103">
    <property type="term" value="P:lipopolysaccharide biosynthetic process"/>
    <property type="evidence" value="ECO:0007669"/>
    <property type="project" value="TreeGrafter"/>
</dbReference>
<evidence type="ECO:0000256" key="3">
    <source>
        <dbReference type="ARBA" id="ARBA00022679"/>
    </source>
</evidence>
<dbReference type="Pfam" id="PF01757">
    <property type="entry name" value="Acyl_transf_3"/>
    <property type="match status" value="1"/>
</dbReference>
<feature type="transmembrane region" description="Helical" evidence="9">
    <location>
        <begin position="36"/>
        <end position="52"/>
    </location>
</feature>
<feature type="transmembrane region" description="Helical" evidence="9">
    <location>
        <begin position="284"/>
        <end position="307"/>
    </location>
</feature>
<evidence type="ECO:0000256" key="4">
    <source>
        <dbReference type="ARBA" id="ARBA00022692"/>
    </source>
</evidence>
<dbReference type="InterPro" id="IPR050879">
    <property type="entry name" value="Acyltransferase_3"/>
</dbReference>